<dbReference type="RefSeq" id="WP_134484369.1">
    <property type="nucleotide sequence ID" value="NZ_LR216287.1"/>
</dbReference>
<evidence type="ECO:0000259" key="2">
    <source>
        <dbReference type="Pfam" id="PF01895"/>
    </source>
</evidence>
<reference evidence="3 4" key="1">
    <citation type="submission" date="2019-02" db="EMBL/GenBank/DDBJ databases">
        <authorList>
            <person name="Lehtovirta-Morley E L."/>
        </authorList>
    </citation>
    <scope>NUCLEOTIDE SEQUENCE [LARGE SCALE GENOMIC DNA]</scope>
    <source>
        <strain evidence="3">NFRAN1</strain>
    </source>
</reference>
<dbReference type="GO" id="GO:0045936">
    <property type="term" value="P:negative regulation of phosphate metabolic process"/>
    <property type="evidence" value="ECO:0007669"/>
    <property type="project" value="InterPro"/>
</dbReference>
<keyword evidence="1" id="KW-0813">Transport</keyword>
<dbReference type="GeneID" id="39421145"/>
<keyword evidence="1" id="KW-0963">Cytoplasm</keyword>
<accession>A0A484IA93</accession>
<dbReference type="Gene3D" id="1.20.58.220">
    <property type="entry name" value="Phosphate transport system protein phou homolog 2, domain 2"/>
    <property type="match status" value="2"/>
</dbReference>
<dbReference type="PIRSF" id="PIRSF003107">
    <property type="entry name" value="PhoU"/>
    <property type="match status" value="1"/>
</dbReference>
<dbReference type="SUPFAM" id="SSF109755">
    <property type="entry name" value="PhoU-like"/>
    <property type="match status" value="1"/>
</dbReference>
<dbReference type="AlphaFoldDB" id="A0A484IA93"/>
<protein>
    <recommendedName>
        <fullName evidence="1">Phosphate-specific transport system accessory protein PhoU</fullName>
    </recommendedName>
</protein>
<dbReference type="OrthoDB" id="7738at2157"/>
<evidence type="ECO:0000313" key="4">
    <source>
        <dbReference type="Proteomes" id="UP000294299"/>
    </source>
</evidence>
<dbReference type="EMBL" id="LR216287">
    <property type="protein sequence ID" value="VFJ14163.1"/>
    <property type="molecule type" value="Genomic_DNA"/>
</dbReference>
<dbReference type="PANTHER" id="PTHR42930:SF3">
    <property type="entry name" value="PHOSPHATE-SPECIFIC TRANSPORT SYSTEM ACCESSORY PROTEIN PHOU"/>
    <property type="match status" value="1"/>
</dbReference>
<comment type="subunit">
    <text evidence="1">Homodimer.</text>
</comment>
<evidence type="ECO:0000256" key="1">
    <source>
        <dbReference type="PIRNR" id="PIRNR003107"/>
    </source>
</evidence>
<comment type="similarity">
    <text evidence="1">Belongs to the PhoU family.</text>
</comment>
<dbReference type="Pfam" id="PF01895">
    <property type="entry name" value="PhoU"/>
    <property type="match status" value="2"/>
</dbReference>
<keyword evidence="1" id="KW-0592">Phosphate transport</keyword>
<dbReference type="GO" id="GO:0006817">
    <property type="term" value="P:phosphate ion transport"/>
    <property type="evidence" value="ECO:0007669"/>
    <property type="project" value="UniProtKB-KW"/>
</dbReference>
<dbReference type="Proteomes" id="UP000294299">
    <property type="component" value="Chromosome NFRAN"/>
</dbReference>
<dbReference type="InterPro" id="IPR028366">
    <property type="entry name" value="PhoU"/>
</dbReference>
<gene>
    <name evidence="3" type="ORF">NFRAN_1841</name>
</gene>
<dbReference type="PANTHER" id="PTHR42930">
    <property type="entry name" value="PHOSPHATE-SPECIFIC TRANSPORT SYSTEM ACCESSORY PROTEIN PHOU"/>
    <property type="match status" value="1"/>
</dbReference>
<dbReference type="GO" id="GO:0005737">
    <property type="term" value="C:cytoplasm"/>
    <property type="evidence" value="ECO:0007669"/>
    <property type="project" value="UniProtKB-SubCell"/>
</dbReference>
<comment type="function">
    <text evidence="1">Plays a role in the regulation of phosphate uptake.</text>
</comment>
<dbReference type="KEGG" id="nfn:NFRAN_1841"/>
<proteinExistence type="inferred from homology"/>
<sequence>MARLLDMGLSKVSSIILDMANLAESTVTKAITSYNNDDHSAKKPIFESSAKLRFLQDEVSELSIELIARFQPVATDLRFIKSCMELAYGFSRFGRYAYDIISVLEILGPLQLCDKTPVMRMSKIVLEMMGLGVTALRLRDNSNLSKVYEMEEMVDVLYRKSLRELSQIIQTNDYSDNRCNISTALILKYLERISDHACYIADSVNYIETGMTSPRR</sequence>
<keyword evidence="4" id="KW-1185">Reference proteome</keyword>
<comment type="subcellular location">
    <subcellularLocation>
        <location evidence="1">Cytoplasm</location>
    </subcellularLocation>
</comment>
<dbReference type="InterPro" id="IPR038078">
    <property type="entry name" value="PhoU-like_sf"/>
</dbReference>
<dbReference type="InterPro" id="IPR026022">
    <property type="entry name" value="PhoU_dom"/>
</dbReference>
<dbReference type="GO" id="GO:0030643">
    <property type="term" value="P:intracellular phosphate ion homeostasis"/>
    <property type="evidence" value="ECO:0007669"/>
    <property type="project" value="InterPro"/>
</dbReference>
<organism evidence="3 4">
    <name type="scientific">Candidatus Nitrosocosmicus franklandianus</name>
    <dbReference type="NCBI Taxonomy" id="1798806"/>
    <lineage>
        <taxon>Archaea</taxon>
        <taxon>Nitrososphaerota</taxon>
        <taxon>Nitrososphaeria</taxon>
        <taxon>Nitrososphaerales</taxon>
        <taxon>Nitrososphaeraceae</taxon>
        <taxon>Candidatus Nitrosocosmicus</taxon>
    </lineage>
</organism>
<name>A0A484IA93_9ARCH</name>
<evidence type="ECO:0000313" key="3">
    <source>
        <dbReference type="EMBL" id="VFJ14163.1"/>
    </source>
</evidence>
<feature type="domain" description="PhoU" evidence="2">
    <location>
        <begin position="118"/>
        <end position="204"/>
    </location>
</feature>
<feature type="domain" description="PhoU" evidence="2">
    <location>
        <begin position="16"/>
        <end position="101"/>
    </location>
</feature>